<dbReference type="RefSeq" id="WP_210661481.1">
    <property type="nucleotide sequence ID" value="NZ_JAGKSP010000009.1"/>
</dbReference>
<sequence>MKVKRYVVNALPEALPMIRNELGVDAIILNTKEIRVGGFLGMFGKKKTEVIAAIEAGSKSAPTPKSPPRPQPAKQPAVSPSMMASIASMASTAVAEQQVTKEKPTRQDAAVHLVPEVPEAARVSPAATYEARMAVQQQQSGEENRKPRLTEEELIAEIRDMKQWIVRMSKQQKLETRPEALQVLQERLLEQEVSQKLIDKLIDEIEEKLEVADLSTQPTAVDRLTVWRIAEQLLLEWLKDFEASVIGRDTQVIHFVGPTGVGKTTSIAKLAAEQTLKSGRKVGFITSDTYRIAAVDQLRTYATILNVPLEVVFSPSEVARAFKQLEDRELIFMDTAGRNFRNELYVSEVNSLLQSDRRSETFLVLSLTSKFADMSSVAENFAKYGIDRVLYTKQDETNACGAILNLAMEQGLRPTYIAYGQTVPDDITTFKVSTYVSQLLGESQ</sequence>
<dbReference type="NCBIfam" id="TIGR03499">
    <property type="entry name" value="FlhF"/>
    <property type="match status" value="1"/>
</dbReference>
<evidence type="ECO:0000256" key="13">
    <source>
        <dbReference type="NCBIfam" id="TIGR03499"/>
    </source>
</evidence>
<gene>
    <name evidence="17" type="primary">flhF</name>
    <name evidence="17" type="ORF">I8J30_21155</name>
</gene>
<dbReference type="Pfam" id="PF00448">
    <property type="entry name" value="SRP54"/>
    <property type="match status" value="1"/>
</dbReference>
<dbReference type="Proteomes" id="UP000673394">
    <property type="component" value="Unassembled WGS sequence"/>
</dbReference>
<evidence type="ECO:0000256" key="8">
    <source>
        <dbReference type="ARBA" id="ARBA00022927"/>
    </source>
</evidence>
<proteinExistence type="inferred from homology"/>
<keyword evidence="6" id="KW-0547">Nucleotide-binding</keyword>
<evidence type="ECO:0000259" key="15">
    <source>
        <dbReference type="SMART" id="SM00382"/>
    </source>
</evidence>
<dbReference type="InterPro" id="IPR020006">
    <property type="entry name" value="FlhF"/>
</dbReference>
<feature type="domain" description="SRP54-type proteins GTP-binding" evidence="16">
    <location>
        <begin position="250"/>
        <end position="441"/>
    </location>
</feature>
<dbReference type="Gene3D" id="3.40.50.300">
    <property type="entry name" value="P-loop containing nucleotide triphosphate hydrolases"/>
    <property type="match status" value="1"/>
</dbReference>
<evidence type="ECO:0000256" key="6">
    <source>
        <dbReference type="ARBA" id="ARBA00022741"/>
    </source>
</evidence>
<evidence type="ECO:0000256" key="7">
    <source>
        <dbReference type="ARBA" id="ARBA00022795"/>
    </source>
</evidence>
<accession>A0ABS5CHC2</accession>
<dbReference type="InterPro" id="IPR003593">
    <property type="entry name" value="AAA+_ATPase"/>
</dbReference>
<protein>
    <recommendedName>
        <fullName evidence="3 13">Flagellar biosynthesis protein FlhF</fullName>
    </recommendedName>
</protein>
<comment type="caution">
    <text evidence="17">The sequence shown here is derived from an EMBL/GenBank/DDBJ whole genome shotgun (WGS) entry which is preliminary data.</text>
</comment>
<name>A0ABS5CHC2_9BACL</name>
<dbReference type="SMART" id="SM00962">
    <property type="entry name" value="SRP54"/>
    <property type="match status" value="1"/>
</dbReference>
<feature type="compositionally biased region" description="Low complexity" evidence="14">
    <location>
        <begin position="76"/>
        <end position="95"/>
    </location>
</feature>
<organism evidence="17 18">
    <name type="scientific">Paenibacillus lignilyticus</name>
    <dbReference type="NCBI Taxonomy" id="1172615"/>
    <lineage>
        <taxon>Bacteria</taxon>
        <taxon>Bacillati</taxon>
        <taxon>Bacillota</taxon>
        <taxon>Bacilli</taxon>
        <taxon>Bacillales</taxon>
        <taxon>Paenibacillaceae</taxon>
        <taxon>Paenibacillus</taxon>
    </lineage>
</organism>
<evidence type="ECO:0000313" key="17">
    <source>
        <dbReference type="EMBL" id="MBP3965240.1"/>
    </source>
</evidence>
<evidence type="ECO:0000259" key="16">
    <source>
        <dbReference type="SMART" id="SM00962"/>
    </source>
</evidence>
<keyword evidence="11" id="KW-1006">Bacterial flagellum protein export</keyword>
<dbReference type="InterPro" id="IPR047040">
    <property type="entry name" value="FlhF__GTPase_dom"/>
</dbReference>
<keyword evidence="17" id="KW-0966">Cell projection</keyword>
<evidence type="ECO:0000256" key="9">
    <source>
        <dbReference type="ARBA" id="ARBA00023134"/>
    </source>
</evidence>
<comment type="similarity">
    <text evidence="2">Belongs to the GTP-binding SRP family.</text>
</comment>
<reference evidence="17 18" key="1">
    <citation type="submission" date="2021-04" db="EMBL/GenBank/DDBJ databases">
        <title>Paenibacillus sp. DLE-14 whole genome sequence.</title>
        <authorList>
            <person name="Ham Y.J."/>
        </authorList>
    </citation>
    <scope>NUCLEOTIDE SEQUENCE [LARGE SCALE GENOMIC DNA]</scope>
    <source>
        <strain evidence="17 18">DLE-14</strain>
    </source>
</reference>
<keyword evidence="7" id="KW-1005">Bacterial flagellum biogenesis</keyword>
<evidence type="ECO:0000313" key="18">
    <source>
        <dbReference type="Proteomes" id="UP000673394"/>
    </source>
</evidence>
<evidence type="ECO:0000256" key="10">
    <source>
        <dbReference type="ARBA" id="ARBA00023136"/>
    </source>
</evidence>
<keyword evidence="17" id="KW-0282">Flagellum</keyword>
<feature type="region of interest" description="Disordered" evidence="14">
    <location>
        <begin position="58"/>
        <end position="113"/>
    </location>
</feature>
<feature type="compositionally biased region" description="Pro residues" evidence="14">
    <location>
        <begin position="64"/>
        <end position="73"/>
    </location>
</feature>
<evidence type="ECO:0000256" key="14">
    <source>
        <dbReference type="SAM" id="MobiDB-lite"/>
    </source>
</evidence>
<keyword evidence="5" id="KW-1003">Cell membrane</keyword>
<evidence type="ECO:0000256" key="11">
    <source>
        <dbReference type="ARBA" id="ARBA00023225"/>
    </source>
</evidence>
<dbReference type="SMART" id="SM00382">
    <property type="entry name" value="AAA"/>
    <property type="match status" value="1"/>
</dbReference>
<evidence type="ECO:0000256" key="3">
    <source>
        <dbReference type="ARBA" id="ARBA00014919"/>
    </source>
</evidence>
<dbReference type="CDD" id="cd17873">
    <property type="entry name" value="FlhF"/>
    <property type="match status" value="1"/>
</dbReference>
<keyword evidence="8" id="KW-0653">Protein transport</keyword>
<evidence type="ECO:0000256" key="5">
    <source>
        <dbReference type="ARBA" id="ARBA00022475"/>
    </source>
</evidence>
<comment type="function">
    <text evidence="12">Necessary for flagellar biosynthesis. May be involved in translocation of the flagellum.</text>
</comment>
<comment type="subcellular location">
    <subcellularLocation>
        <location evidence="1">Cell membrane</location>
        <topology evidence="1">Peripheral membrane protein</topology>
        <orientation evidence="1">Cytoplasmic side</orientation>
    </subcellularLocation>
</comment>
<dbReference type="EMBL" id="JAGKSP010000009">
    <property type="protein sequence ID" value="MBP3965240.1"/>
    <property type="molecule type" value="Genomic_DNA"/>
</dbReference>
<dbReference type="SUPFAM" id="SSF52540">
    <property type="entry name" value="P-loop containing nucleoside triphosphate hydrolases"/>
    <property type="match status" value="1"/>
</dbReference>
<evidence type="ECO:0000256" key="12">
    <source>
        <dbReference type="ARBA" id="ARBA00025337"/>
    </source>
</evidence>
<evidence type="ECO:0000256" key="2">
    <source>
        <dbReference type="ARBA" id="ARBA00008531"/>
    </source>
</evidence>
<evidence type="ECO:0000256" key="1">
    <source>
        <dbReference type="ARBA" id="ARBA00004413"/>
    </source>
</evidence>
<evidence type="ECO:0000256" key="4">
    <source>
        <dbReference type="ARBA" id="ARBA00022448"/>
    </source>
</evidence>
<dbReference type="InterPro" id="IPR000897">
    <property type="entry name" value="SRP54_GTPase_dom"/>
</dbReference>
<dbReference type="PANTHER" id="PTHR43134:SF3">
    <property type="entry name" value="FLAGELLAR BIOSYNTHESIS PROTEIN FLHF"/>
    <property type="match status" value="1"/>
</dbReference>
<keyword evidence="10" id="KW-0472">Membrane</keyword>
<keyword evidence="17" id="KW-0969">Cilium</keyword>
<keyword evidence="4" id="KW-0813">Transport</keyword>
<keyword evidence="18" id="KW-1185">Reference proteome</keyword>
<feature type="domain" description="AAA+ ATPase" evidence="15">
    <location>
        <begin position="249"/>
        <end position="396"/>
    </location>
</feature>
<dbReference type="Gene3D" id="1.20.120.1380">
    <property type="entry name" value="Flagellar FlhF biosynthesis protein, N domain"/>
    <property type="match status" value="1"/>
</dbReference>
<keyword evidence="9" id="KW-0342">GTP-binding</keyword>
<dbReference type="PANTHER" id="PTHR43134">
    <property type="entry name" value="SIGNAL RECOGNITION PARTICLE RECEPTOR SUBUNIT ALPHA"/>
    <property type="match status" value="1"/>
</dbReference>
<dbReference type="InterPro" id="IPR027417">
    <property type="entry name" value="P-loop_NTPase"/>
</dbReference>